<sequence length="198" mass="20477">MLSSTTTLLPLLSLLLPTTHALSHATITNHCLTPLTLSLSLTLSPPSLALPPSTSHRFPLHSTPASNDTTTTTTTLTLLTFSEPANASELVFAYRVDALRNEVWYDLASLFGGGDSAGGRKVVVRPSDAACEAVEWGGSGMSSGGRKCGGEADLMVVVCEGTCLPSWSPCGNAAPNDTRVCCTHCIGSHHCVAAPGGI</sequence>
<dbReference type="InterPro" id="IPR006771">
    <property type="entry name" value="CetA-like"/>
</dbReference>
<keyword evidence="1" id="KW-0732">Signal</keyword>
<dbReference type="AlphaFoldDB" id="A0A7C8M3Q8"/>
<evidence type="ECO:0000313" key="2">
    <source>
        <dbReference type="EMBL" id="KAF2867339.1"/>
    </source>
</evidence>
<comment type="caution">
    <text evidence="2">The sequence shown here is derived from an EMBL/GenBank/DDBJ whole genome shotgun (WGS) entry which is preliminary data.</text>
</comment>
<evidence type="ECO:0000256" key="1">
    <source>
        <dbReference type="SAM" id="SignalP"/>
    </source>
</evidence>
<dbReference type="Proteomes" id="UP000481861">
    <property type="component" value="Unassembled WGS sequence"/>
</dbReference>
<feature type="signal peptide" evidence="1">
    <location>
        <begin position="1"/>
        <end position="21"/>
    </location>
</feature>
<evidence type="ECO:0000313" key="3">
    <source>
        <dbReference type="Proteomes" id="UP000481861"/>
    </source>
</evidence>
<organism evidence="2 3">
    <name type="scientific">Massariosphaeria phaeospora</name>
    <dbReference type="NCBI Taxonomy" id="100035"/>
    <lineage>
        <taxon>Eukaryota</taxon>
        <taxon>Fungi</taxon>
        <taxon>Dikarya</taxon>
        <taxon>Ascomycota</taxon>
        <taxon>Pezizomycotina</taxon>
        <taxon>Dothideomycetes</taxon>
        <taxon>Pleosporomycetidae</taxon>
        <taxon>Pleosporales</taxon>
        <taxon>Pleosporales incertae sedis</taxon>
        <taxon>Massariosphaeria</taxon>
    </lineage>
</organism>
<keyword evidence="3" id="KW-1185">Reference proteome</keyword>
<accession>A0A7C8M3Q8</accession>
<reference evidence="2 3" key="1">
    <citation type="submission" date="2020-01" db="EMBL/GenBank/DDBJ databases">
        <authorList>
            <consortium name="DOE Joint Genome Institute"/>
            <person name="Haridas S."/>
            <person name="Albert R."/>
            <person name="Binder M."/>
            <person name="Bloem J."/>
            <person name="Labutti K."/>
            <person name="Salamov A."/>
            <person name="Andreopoulos B."/>
            <person name="Baker S.E."/>
            <person name="Barry K."/>
            <person name="Bills G."/>
            <person name="Bluhm B.H."/>
            <person name="Cannon C."/>
            <person name="Castanera R."/>
            <person name="Culley D.E."/>
            <person name="Daum C."/>
            <person name="Ezra D."/>
            <person name="Gonzalez J.B."/>
            <person name="Henrissat B."/>
            <person name="Kuo A."/>
            <person name="Liang C."/>
            <person name="Lipzen A."/>
            <person name="Lutzoni F."/>
            <person name="Magnuson J."/>
            <person name="Mondo S."/>
            <person name="Nolan M."/>
            <person name="Ohm R."/>
            <person name="Pangilinan J."/>
            <person name="Park H.-J.H."/>
            <person name="Ramirez L."/>
            <person name="Alfaro M."/>
            <person name="Sun H."/>
            <person name="Tritt A."/>
            <person name="Yoshinaga Y."/>
            <person name="Zwiers L.-H.L."/>
            <person name="Turgeon B.G."/>
            <person name="Goodwin S.B."/>
            <person name="Spatafora J.W."/>
            <person name="Crous P.W."/>
            <person name="Grigoriev I.V."/>
        </authorList>
    </citation>
    <scope>NUCLEOTIDE SEQUENCE [LARGE SCALE GENOMIC DNA]</scope>
    <source>
        <strain evidence="2 3">CBS 611.86</strain>
    </source>
</reference>
<evidence type="ECO:0008006" key="4">
    <source>
        <dbReference type="Google" id="ProtNLM"/>
    </source>
</evidence>
<proteinExistence type="predicted"/>
<dbReference type="Pfam" id="PF04681">
    <property type="entry name" value="Bys1"/>
    <property type="match status" value="1"/>
</dbReference>
<name>A0A7C8M3Q8_9PLEO</name>
<dbReference type="OrthoDB" id="3682664at2759"/>
<dbReference type="PANTHER" id="PTHR36195">
    <property type="entry name" value="DOMAIN PROTEIN, PUTATIVE (AFU_ORTHOLOGUE AFUA_5G01990)-RELATED-RELATED"/>
    <property type="match status" value="1"/>
</dbReference>
<protein>
    <recommendedName>
        <fullName evidence="4">Blastomyces yeast-phase-specific protein</fullName>
    </recommendedName>
</protein>
<dbReference type="PANTHER" id="PTHR36195:SF4">
    <property type="entry name" value="DOMAIN PROTEIN, PUTATIVE (AFU_ORTHOLOGUE AFUA_5G01990)-RELATED"/>
    <property type="match status" value="1"/>
</dbReference>
<dbReference type="EMBL" id="JAADJZ010000023">
    <property type="protein sequence ID" value="KAF2867339.1"/>
    <property type="molecule type" value="Genomic_DNA"/>
</dbReference>
<gene>
    <name evidence="2" type="ORF">BDV95DRAFT_581957</name>
</gene>
<feature type="chain" id="PRO_5028957308" description="Blastomyces yeast-phase-specific protein" evidence="1">
    <location>
        <begin position="22"/>
        <end position="198"/>
    </location>
</feature>